<feature type="region of interest" description="Disordered" evidence="1">
    <location>
        <begin position="94"/>
        <end position="114"/>
    </location>
</feature>
<gene>
    <name evidence="2" type="ORF">PLEPLA_LOCUS21632</name>
</gene>
<organism evidence="2 3">
    <name type="scientific">Pleuronectes platessa</name>
    <name type="common">European plaice</name>
    <dbReference type="NCBI Taxonomy" id="8262"/>
    <lineage>
        <taxon>Eukaryota</taxon>
        <taxon>Metazoa</taxon>
        <taxon>Chordata</taxon>
        <taxon>Craniata</taxon>
        <taxon>Vertebrata</taxon>
        <taxon>Euteleostomi</taxon>
        <taxon>Actinopterygii</taxon>
        <taxon>Neopterygii</taxon>
        <taxon>Teleostei</taxon>
        <taxon>Neoteleostei</taxon>
        <taxon>Acanthomorphata</taxon>
        <taxon>Carangaria</taxon>
        <taxon>Pleuronectiformes</taxon>
        <taxon>Pleuronectoidei</taxon>
        <taxon>Pleuronectidae</taxon>
        <taxon>Pleuronectes</taxon>
    </lineage>
</organism>
<name>A0A9N7UNX3_PLEPL</name>
<dbReference type="EMBL" id="CADEAL010001569">
    <property type="protein sequence ID" value="CAB1433541.1"/>
    <property type="molecule type" value="Genomic_DNA"/>
</dbReference>
<protein>
    <submittedName>
        <fullName evidence="2">Uncharacterized protein</fullName>
    </submittedName>
</protein>
<comment type="caution">
    <text evidence="2">The sequence shown here is derived from an EMBL/GenBank/DDBJ whole genome shotgun (WGS) entry which is preliminary data.</text>
</comment>
<evidence type="ECO:0000313" key="2">
    <source>
        <dbReference type="EMBL" id="CAB1433541.1"/>
    </source>
</evidence>
<evidence type="ECO:0000256" key="1">
    <source>
        <dbReference type="SAM" id="MobiDB-lite"/>
    </source>
</evidence>
<reference evidence="2" key="1">
    <citation type="submission" date="2020-03" db="EMBL/GenBank/DDBJ databases">
        <authorList>
            <person name="Weist P."/>
        </authorList>
    </citation>
    <scope>NUCLEOTIDE SEQUENCE</scope>
</reference>
<keyword evidence="3" id="KW-1185">Reference proteome</keyword>
<proteinExistence type="predicted"/>
<dbReference type="AlphaFoldDB" id="A0A9N7UNX3"/>
<accession>A0A9N7UNX3</accession>
<evidence type="ECO:0000313" key="3">
    <source>
        <dbReference type="Proteomes" id="UP001153269"/>
    </source>
</evidence>
<dbReference type="Proteomes" id="UP001153269">
    <property type="component" value="Unassembled WGS sequence"/>
</dbReference>
<sequence length="114" mass="12241">MWIKERDSATLECDRCNKLPWSVAACKPRVWRYVVRGTCVLESRAQLFLRSANTRARCWQKGSPTLGLGKRWEEGAVDRGGVAEWSGLGIGGGGGGTGAGATMTEGVAEVKKQG</sequence>